<sequence>MAKRNQIELAADPGDGSVFDDSGFGSFELLKDYFLQNTMWKKTDLFSSIPEIPRRVRSKRKTTPIDGHENHVVIKAKESQNRCYSKLPSKREAESSDSEVICERSPCRVRKSTRQQNRPRSVEKWRKLDSGKFEFYMENMWRNLLGEKKNVFTYLDSLWFSLYSKGPLKEKVLSWIKKKDIFSKKYVFVPIVQWGHWFLLILCNFGESSESETKSRCMLLLDSMKEANSMQLEPGIRRFVFDIFKTEERTEKKSSINKIPLLIPQVPQQKNDEECGFYVLYYINSFVKCAPDNFSFSVGYPHFMKENWFTPEEVEAFIKRLNSVNKGSDCSN</sequence>
<dbReference type="Pfam" id="PF02902">
    <property type="entry name" value="Peptidase_C48"/>
    <property type="match status" value="1"/>
</dbReference>
<keyword evidence="3" id="KW-0378">Hydrolase</keyword>
<dbReference type="GO" id="GO:0008234">
    <property type="term" value="F:cysteine-type peptidase activity"/>
    <property type="evidence" value="ECO:0007669"/>
    <property type="project" value="UniProtKB-KW"/>
</dbReference>
<protein>
    <recommendedName>
        <fullName evidence="5">Ubiquitin-like protease family profile domain-containing protein</fullName>
    </recommendedName>
</protein>
<dbReference type="GO" id="GO:0006508">
    <property type="term" value="P:proteolysis"/>
    <property type="evidence" value="ECO:0007669"/>
    <property type="project" value="UniProtKB-KW"/>
</dbReference>
<comment type="similarity">
    <text evidence="1">Belongs to the peptidase C48 family.</text>
</comment>
<reference evidence="7" key="1">
    <citation type="journal article" date="2024" name="IScience">
        <title>Strigolactones Initiate the Formation of Haustorium-like Structures in Castilleja.</title>
        <authorList>
            <person name="Buerger M."/>
            <person name="Peterson D."/>
            <person name="Chory J."/>
        </authorList>
    </citation>
    <scope>NUCLEOTIDE SEQUENCE [LARGE SCALE GENOMIC DNA]</scope>
</reference>
<dbReference type="PANTHER" id="PTHR46915:SF6">
    <property type="entry name" value="CYSTEINE PROTEINASES SUPERFAMILY PROTEIN"/>
    <property type="match status" value="1"/>
</dbReference>
<evidence type="ECO:0000256" key="3">
    <source>
        <dbReference type="ARBA" id="ARBA00022801"/>
    </source>
</evidence>
<dbReference type="GO" id="GO:0016926">
    <property type="term" value="P:protein desumoylation"/>
    <property type="evidence" value="ECO:0007669"/>
    <property type="project" value="UniProtKB-ARBA"/>
</dbReference>
<keyword evidence="4" id="KW-0788">Thiol protease</keyword>
<accession>A0ABD3E5B1</accession>
<dbReference type="InterPro" id="IPR003653">
    <property type="entry name" value="Peptidase_C48_C"/>
</dbReference>
<dbReference type="InterPro" id="IPR038765">
    <property type="entry name" value="Papain-like_cys_pep_sf"/>
</dbReference>
<dbReference type="AlphaFoldDB" id="A0ABD3E5B1"/>
<dbReference type="Gene3D" id="3.30.310.130">
    <property type="entry name" value="Ubiquitin-related"/>
    <property type="match status" value="1"/>
</dbReference>
<dbReference type="SUPFAM" id="SSF54001">
    <property type="entry name" value="Cysteine proteinases"/>
    <property type="match status" value="1"/>
</dbReference>
<feature type="domain" description="Ubiquitin-like protease family profile" evidence="5">
    <location>
        <begin position="107"/>
        <end position="286"/>
    </location>
</feature>
<evidence type="ECO:0000256" key="2">
    <source>
        <dbReference type="ARBA" id="ARBA00022670"/>
    </source>
</evidence>
<dbReference type="PROSITE" id="PS50600">
    <property type="entry name" value="ULP_PROTEASE"/>
    <property type="match status" value="1"/>
</dbReference>
<proteinExistence type="inferred from homology"/>
<keyword evidence="7" id="KW-1185">Reference proteome</keyword>
<evidence type="ECO:0000313" key="6">
    <source>
        <dbReference type="EMBL" id="KAL3649548.1"/>
    </source>
</evidence>
<gene>
    <name evidence="6" type="ORF">CASFOL_005951</name>
</gene>
<evidence type="ECO:0000256" key="4">
    <source>
        <dbReference type="ARBA" id="ARBA00022807"/>
    </source>
</evidence>
<dbReference type="EMBL" id="JAVIJP010000007">
    <property type="protein sequence ID" value="KAL3649548.1"/>
    <property type="molecule type" value="Genomic_DNA"/>
</dbReference>
<organism evidence="6 7">
    <name type="scientific">Castilleja foliolosa</name>
    <dbReference type="NCBI Taxonomy" id="1961234"/>
    <lineage>
        <taxon>Eukaryota</taxon>
        <taxon>Viridiplantae</taxon>
        <taxon>Streptophyta</taxon>
        <taxon>Embryophyta</taxon>
        <taxon>Tracheophyta</taxon>
        <taxon>Spermatophyta</taxon>
        <taxon>Magnoliopsida</taxon>
        <taxon>eudicotyledons</taxon>
        <taxon>Gunneridae</taxon>
        <taxon>Pentapetalae</taxon>
        <taxon>asterids</taxon>
        <taxon>lamiids</taxon>
        <taxon>Lamiales</taxon>
        <taxon>Orobanchaceae</taxon>
        <taxon>Pedicularideae</taxon>
        <taxon>Castillejinae</taxon>
        <taxon>Castilleja</taxon>
    </lineage>
</organism>
<dbReference type="Proteomes" id="UP001632038">
    <property type="component" value="Unassembled WGS sequence"/>
</dbReference>
<evidence type="ECO:0000256" key="1">
    <source>
        <dbReference type="ARBA" id="ARBA00005234"/>
    </source>
</evidence>
<dbReference type="Gene3D" id="1.10.418.20">
    <property type="match status" value="1"/>
</dbReference>
<name>A0ABD3E5B1_9LAMI</name>
<evidence type="ECO:0000259" key="5">
    <source>
        <dbReference type="PROSITE" id="PS50600"/>
    </source>
</evidence>
<evidence type="ECO:0000313" key="7">
    <source>
        <dbReference type="Proteomes" id="UP001632038"/>
    </source>
</evidence>
<comment type="caution">
    <text evidence="6">The sequence shown here is derived from an EMBL/GenBank/DDBJ whole genome shotgun (WGS) entry which is preliminary data.</text>
</comment>
<dbReference type="PANTHER" id="PTHR46915">
    <property type="entry name" value="UBIQUITIN-LIKE PROTEASE 4-RELATED"/>
    <property type="match status" value="1"/>
</dbReference>
<keyword evidence="2" id="KW-0645">Protease</keyword>